<dbReference type="Proteomes" id="UP000186819">
    <property type="component" value="Unassembled WGS sequence"/>
</dbReference>
<feature type="signal peptide" evidence="7">
    <location>
        <begin position="1"/>
        <end position="25"/>
    </location>
</feature>
<feature type="chain" id="PRO_5012546138" evidence="7">
    <location>
        <begin position="26"/>
        <end position="335"/>
    </location>
</feature>
<dbReference type="GO" id="GO:0020037">
    <property type="term" value="F:heme binding"/>
    <property type="evidence" value="ECO:0007669"/>
    <property type="project" value="InterPro"/>
</dbReference>
<dbReference type="SUPFAM" id="SSF46626">
    <property type="entry name" value="Cytochrome c"/>
    <property type="match status" value="3"/>
</dbReference>
<evidence type="ECO:0000313" key="9">
    <source>
        <dbReference type="EMBL" id="SIR28214.1"/>
    </source>
</evidence>
<evidence type="ECO:0000313" key="10">
    <source>
        <dbReference type="Proteomes" id="UP000186819"/>
    </source>
</evidence>
<organism evidence="9 10">
    <name type="scientific">Aromatoleum tolulyticum</name>
    <dbReference type="NCBI Taxonomy" id="34027"/>
    <lineage>
        <taxon>Bacteria</taxon>
        <taxon>Pseudomonadati</taxon>
        <taxon>Pseudomonadota</taxon>
        <taxon>Betaproteobacteria</taxon>
        <taxon>Rhodocyclales</taxon>
        <taxon>Rhodocyclaceae</taxon>
        <taxon>Aromatoleum</taxon>
    </lineage>
</organism>
<dbReference type="Pfam" id="PF13442">
    <property type="entry name" value="Cytochrome_CBB3"/>
    <property type="match status" value="2"/>
</dbReference>
<keyword evidence="5 6" id="KW-0408">Iron</keyword>
<dbReference type="InterPro" id="IPR036909">
    <property type="entry name" value="Cyt_c-like_dom_sf"/>
</dbReference>
<dbReference type="PANTHER" id="PTHR33751">
    <property type="entry name" value="CBB3-TYPE CYTOCHROME C OXIDASE SUBUNIT FIXP"/>
    <property type="match status" value="1"/>
</dbReference>
<keyword evidence="2 6" id="KW-0349">Heme</keyword>
<dbReference type="STRING" id="34027.SAMN05421829_11276"/>
<dbReference type="Gene3D" id="1.10.760.10">
    <property type="entry name" value="Cytochrome c-like domain"/>
    <property type="match status" value="2"/>
</dbReference>
<evidence type="ECO:0000256" key="1">
    <source>
        <dbReference type="ARBA" id="ARBA00022448"/>
    </source>
</evidence>
<evidence type="ECO:0000256" key="2">
    <source>
        <dbReference type="ARBA" id="ARBA00022617"/>
    </source>
</evidence>
<evidence type="ECO:0000259" key="8">
    <source>
        <dbReference type="PROSITE" id="PS51007"/>
    </source>
</evidence>
<reference evidence="10" key="1">
    <citation type="submission" date="2017-01" db="EMBL/GenBank/DDBJ databases">
        <authorList>
            <person name="Varghese N."/>
            <person name="Submissions S."/>
        </authorList>
    </citation>
    <scope>NUCLEOTIDE SEQUENCE [LARGE SCALE GENOMIC DNA]</scope>
    <source>
        <strain evidence="10">ATCC 51758</strain>
    </source>
</reference>
<accession>A0A1N6ZN31</accession>
<evidence type="ECO:0000256" key="3">
    <source>
        <dbReference type="ARBA" id="ARBA00022723"/>
    </source>
</evidence>
<dbReference type="EMBL" id="FTMD01000012">
    <property type="protein sequence ID" value="SIR28214.1"/>
    <property type="molecule type" value="Genomic_DNA"/>
</dbReference>
<sequence>MSRSIWVGGLVAALCAIQPAAPAIAADAGNDSARHEAGRKVYNFRCYFCHGYSGDAKTLAATYLTPKPRDFTKDVEQSIGREQMIAAVRDGKPGTAMKGFKGIISESDIEKVVDFVRLEFIRNKAVNTRYHTPENGWPNHERNRLAFPFATGQIPLDRSWEVLSPSEQKGKRLFLTTCISCHDHARTEDPGPVWGGRPLSYPRNHFDPGDFSAPPPTRADAIASASPYALHDVVPKVSGLSPTERRGETLFQANCAFCHGATGTGRNWIGSFMEPHPRDLTDSKFMQNMTRQRLAHTIREGLPNTSMPAWKSVLKDDEIQAIIAYVSRVFHPVKQ</sequence>
<evidence type="ECO:0000256" key="5">
    <source>
        <dbReference type="ARBA" id="ARBA00023004"/>
    </source>
</evidence>
<gene>
    <name evidence="9" type="ORF">SAMN05421829_11276</name>
</gene>
<keyword evidence="3 6" id="KW-0479">Metal-binding</keyword>
<dbReference type="InterPro" id="IPR008168">
    <property type="entry name" value="Cyt_C_IC"/>
</dbReference>
<evidence type="ECO:0000256" key="4">
    <source>
        <dbReference type="ARBA" id="ARBA00022982"/>
    </source>
</evidence>
<dbReference type="InterPro" id="IPR009056">
    <property type="entry name" value="Cyt_c-like_dom"/>
</dbReference>
<protein>
    <submittedName>
        <fullName evidence="9">Cytochrome c oxidase cbb3-type subunit 3</fullName>
    </submittedName>
</protein>
<dbReference type="PANTHER" id="PTHR33751:SF1">
    <property type="entry name" value="CBB3-TYPE CYTOCHROME C OXIDASE SUBUNIT FIXP"/>
    <property type="match status" value="1"/>
</dbReference>
<keyword evidence="7" id="KW-0732">Signal</keyword>
<dbReference type="GO" id="GO:0005506">
    <property type="term" value="F:iron ion binding"/>
    <property type="evidence" value="ECO:0007669"/>
    <property type="project" value="InterPro"/>
</dbReference>
<dbReference type="PROSITE" id="PS51007">
    <property type="entry name" value="CYTC"/>
    <property type="match status" value="2"/>
</dbReference>
<keyword evidence="1" id="KW-0813">Transport</keyword>
<name>A0A1N6ZN31_9RHOO</name>
<dbReference type="GO" id="GO:0009055">
    <property type="term" value="F:electron transfer activity"/>
    <property type="evidence" value="ECO:0007669"/>
    <property type="project" value="InterPro"/>
</dbReference>
<dbReference type="RefSeq" id="WP_076603360.1">
    <property type="nucleotide sequence ID" value="NZ_FTMD01000012.1"/>
</dbReference>
<evidence type="ECO:0000256" key="7">
    <source>
        <dbReference type="SAM" id="SignalP"/>
    </source>
</evidence>
<feature type="domain" description="Cytochrome c" evidence="8">
    <location>
        <begin position="33"/>
        <end position="120"/>
    </location>
</feature>
<proteinExistence type="predicted"/>
<dbReference type="PRINTS" id="PR00605">
    <property type="entry name" value="CYTCHROMECIC"/>
</dbReference>
<keyword evidence="4" id="KW-0249">Electron transport</keyword>
<dbReference type="InterPro" id="IPR050597">
    <property type="entry name" value="Cytochrome_c_Oxidase_Subunit"/>
</dbReference>
<feature type="domain" description="Cytochrome c" evidence="8">
    <location>
        <begin position="242"/>
        <end position="330"/>
    </location>
</feature>
<keyword evidence="10" id="KW-1185">Reference proteome</keyword>
<evidence type="ECO:0000256" key="6">
    <source>
        <dbReference type="PROSITE-ProRule" id="PRU00433"/>
    </source>
</evidence>
<dbReference type="AlphaFoldDB" id="A0A1N6ZN31"/>